<evidence type="ECO:0000256" key="1">
    <source>
        <dbReference type="SAM" id="MobiDB-lite"/>
    </source>
</evidence>
<protein>
    <submittedName>
        <fullName evidence="3">Lipase family protein</fullName>
    </submittedName>
</protein>
<evidence type="ECO:0000259" key="2">
    <source>
        <dbReference type="Pfam" id="PF01764"/>
    </source>
</evidence>
<gene>
    <name evidence="3" type="ORF">FED44_18605</name>
</gene>
<feature type="domain" description="Fungal lipase-type" evidence="2">
    <location>
        <begin position="258"/>
        <end position="336"/>
    </location>
</feature>
<dbReference type="EMBL" id="VANP01000006">
    <property type="protein sequence ID" value="TLP58849.1"/>
    <property type="molecule type" value="Genomic_DNA"/>
</dbReference>
<sequence>MFAQPGVFSPAVSEIVPTFRSRGDHPGPGSLVSGDRKVDGVAETTERRQQAGRATDVPKADGLHVSDAEAPSYEVLRPYGRSAGDANRFPVYKDLEEHLLTTHEHPDPVVAHVMATCAGYAYSDAETVAMIMARLGLEDNHCRTISMSVDGMLIDSTAHLVQSRSGRVAILAYRGTPPLNGIDWLLNLEVEPEQIIYRYGEPCSAVHAGFYRNVRATRYEVLGALMRACRPGPVRVSPHDGSEADGGDRVMDGGLDALYITGHSLGGAMAALMGVMLRHEDKFRELTGRLKAIYTFGQPMVGTPQFAAAAERDDFLREKVIRYVYDKDPVPHLPPASSGRYQHFGKEYRSTVQRVSSSLFGLLDRDGCAYRPRSGDPKYAPLPTTQMPGLLGLVLANLAFLGNKFTLTRSLPMVYSFEDHLPQHYISAVTPSDVPNEFGD</sequence>
<keyword evidence="4" id="KW-1185">Reference proteome</keyword>
<evidence type="ECO:0000313" key="4">
    <source>
        <dbReference type="Proteomes" id="UP000309033"/>
    </source>
</evidence>
<dbReference type="SUPFAM" id="SSF53474">
    <property type="entry name" value="alpha/beta-Hydrolases"/>
    <property type="match status" value="1"/>
</dbReference>
<organism evidence="3 4">
    <name type="scientific">Microbispora triticiradicis</name>
    <dbReference type="NCBI Taxonomy" id="2200763"/>
    <lineage>
        <taxon>Bacteria</taxon>
        <taxon>Bacillati</taxon>
        <taxon>Actinomycetota</taxon>
        <taxon>Actinomycetes</taxon>
        <taxon>Streptosporangiales</taxon>
        <taxon>Streptosporangiaceae</taxon>
        <taxon>Microbispora</taxon>
    </lineage>
</organism>
<dbReference type="InterPro" id="IPR051218">
    <property type="entry name" value="Sec_MonoDiacylglyc_Lipase"/>
</dbReference>
<reference evidence="3" key="1">
    <citation type="submission" date="2019-05" db="EMBL/GenBank/DDBJ databases">
        <title>Isolation, diversity and antifungal activity of Actinobacteria from wheat.</title>
        <authorList>
            <person name="Yu B."/>
        </authorList>
    </citation>
    <scope>NUCLEOTIDE SEQUENCE [LARGE SCALE GENOMIC DNA]</scope>
    <source>
        <strain evidence="3">NEAU-HEGS1-5</strain>
    </source>
</reference>
<dbReference type="Proteomes" id="UP000309033">
    <property type="component" value="Unassembled WGS sequence"/>
</dbReference>
<proteinExistence type="predicted"/>
<dbReference type="InterPro" id="IPR029058">
    <property type="entry name" value="AB_hydrolase_fold"/>
</dbReference>
<dbReference type="AlphaFoldDB" id="A0A5R8YZC5"/>
<dbReference type="PANTHER" id="PTHR45856:SF24">
    <property type="entry name" value="FUNGAL LIPASE-LIKE DOMAIN-CONTAINING PROTEIN"/>
    <property type="match status" value="1"/>
</dbReference>
<evidence type="ECO:0000313" key="3">
    <source>
        <dbReference type="EMBL" id="TLP58849.1"/>
    </source>
</evidence>
<dbReference type="Pfam" id="PF01764">
    <property type="entry name" value="Lipase_3"/>
    <property type="match status" value="1"/>
</dbReference>
<dbReference type="Gene3D" id="3.40.50.1820">
    <property type="entry name" value="alpha/beta hydrolase"/>
    <property type="match status" value="1"/>
</dbReference>
<dbReference type="OrthoDB" id="5522031at2"/>
<dbReference type="CDD" id="cd00519">
    <property type="entry name" value="Lipase_3"/>
    <property type="match status" value="1"/>
</dbReference>
<comment type="caution">
    <text evidence="3">The sequence shown here is derived from an EMBL/GenBank/DDBJ whole genome shotgun (WGS) entry which is preliminary data.</text>
</comment>
<accession>A0A5R8YZC5</accession>
<feature type="compositionally biased region" description="Basic and acidic residues" evidence="1">
    <location>
        <begin position="34"/>
        <end position="49"/>
    </location>
</feature>
<dbReference type="InterPro" id="IPR002921">
    <property type="entry name" value="Fungal_lipase-type"/>
</dbReference>
<dbReference type="PANTHER" id="PTHR45856">
    <property type="entry name" value="ALPHA/BETA-HYDROLASES SUPERFAMILY PROTEIN"/>
    <property type="match status" value="1"/>
</dbReference>
<name>A0A5R8YZC5_9ACTN</name>
<feature type="region of interest" description="Disordered" evidence="1">
    <location>
        <begin position="18"/>
        <end position="64"/>
    </location>
</feature>
<dbReference type="GO" id="GO:0006629">
    <property type="term" value="P:lipid metabolic process"/>
    <property type="evidence" value="ECO:0007669"/>
    <property type="project" value="InterPro"/>
</dbReference>